<evidence type="ECO:0000256" key="14">
    <source>
        <dbReference type="ARBA" id="ARBA00022777"/>
    </source>
</evidence>
<dbReference type="Pfam" id="PF24762">
    <property type="entry name" value="TPR_IF140-IFT172"/>
    <property type="match status" value="1"/>
</dbReference>
<keyword evidence="20" id="KW-0346">Stress response</keyword>
<keyword evidence="15" id="KW-0802">TPR repeat</keyword>
<dbReference type="SUPFAM" id="SSF48452">
    <property type="entry name" value="TPR-like"/>
    <property type="match status" value="2"/>
</dbReference>
<dbReference type="PROSITE" id="PS00108">
    <property type="entry name" value="PROTEIN_KINASE_ST"/>
    <property type="match status" value="1"/>
</dbReference>
<evidence type="ECO:0000256" key="25">
    <source>
        <dbReference type="ARBA" id="ARBA00023273"/>
    </source>
</evidence>
<evidence type="ECO:0000313" key="33">
    <source>
        <dbReference type="Proteomes" id="UP000014500"/>
    </source>
</evidence>
<dbReference type="EnsemblMetazoa" id="SMAR004042-RA">
    <property type="protein sequence ID" value="SMAR004042-PA"/>
    <property type="gene ID" value="SMAR004042"/>
</dbReference>
<feature type="compositionally biased region" description="Low complexity" evidence="30">
    <location>
        <begin position="1023"/>
        <end position="1035"/>
    </location>
</feature>
<dbReference type="PANTHER" id="PTHR15722">
    <property type="entry name" value="IFT140/172-RELATED"/>
    <property type="match status" value="1"/>
</dbReference>
<dbReference type="EMBL" id="JH431432">
    <property type="status" value="NOT_ANNOTATED_CDS"/>
    <property type="molecule type" value="Genomic_DNA"/>
</dbReference>
<dbReference type="Gene3D" id="2.130.10.10">
    <property type="entry name" value="YVTN repeat-like/Quinoprotein amine dehydrogenase"/>
    <property type="match status" value="3"/>
</dbReference>
<keyword evidence="22" id="KW-0472">Membrane</keyword>
<evidence type="ECO:0000313" key="32">
    <source>
        <dbReference type="EnsemblMetazoa" id="SMAR004042-PA"/>
    </source>
</evidence>
<dbReference type="EC" id="2.7.11.1" evidence="4"/>
<evidence type="ECO:0000256" key="22">
    <source>
        <dbReference type="ARBA" id="ARBA00023136"/>
    </source>
</evidence>
<feature type="binding site" evidence="29">
    <location>
        <position position="3661"/>
    </location>
    <ligand>
        <name>ATP</name>
        <dbReference type="ChEBI" id="CHEBI:30616"/>
    </ligand>
</feature>
<dbReference type="InterPro" id="IPR000719">
    <property type="entry name" value="Prot_kinase_dom"/>
</dbReference>
<evidence type="ECO:0000256" key="13">
    <source>
        <dbReference type="ARBA" id="ARBA00022741"/>
    </source>
</evidence>
<evidence type="ECO:0000256" key="10">
    <source>
        <dbReference type="ARBA" id="ARBA00022692"/>
    </source>
</evidence>
<keyword evidence="24" id="KW-0834">Unfolded protein response</keyword>
<comment type="subcellular location">
    <subcellularLocation>
        <location evidence="2">Cell projection</location>
        <location evidence="2">Cilium</location>
    </subcellularLocation>
    <subcellularLocation>
        <location evidence="3">Cytoplasmic vesicle</location>
        <location evidence="3">Autophagosome</location>
    </subcellularLocation>
    <subcellularLocation>
        <location evidence="1">Endoplasmic reticulum membrane</location>
        <topology evidence="1">Single-pass type I membrane protein</topology>
    </subcellularLocation>
</comment>
<keyword evidence="14" id="KW-0418">Kinase</keyword>
<dbReference type="Gene3D" id="1.10.510.10">
    <property type="entry name" value="Transferase(Phosphotransferase) domain 1"/>
    <property type="match status" value="1"/>
</dbReference>
<keyword evidence="19" id="KW-1133">Transmembrane helix</keyword>
<dbReference type="InterPro" id="IPR011047">
    <property type="entry name" value="Quinoprotein_ADH-like_sf"/>
</dbReference>
<dbReference type="InterPro" id="IPR001680">
    <property type="entry name" value="WD40_rpt"/>
</dbReference>
<keyword evidence="25" id="KW-0966">Cell projection</keyword>
<dbReference type="Gene3D" id="3.30.200.20">
    <property type="entry name" value="Phosphorylase Kinase, domain 1"/>
    <property type="match status" value="1"/>
</dbReference>
<evidence type="ECO:0000256" key="26">
    <source>
        <dbReference type="ARBA" id="ARBA00038130"/>
    </source>
</evidence>
<dbReference type="STRING" id="126957.T1ISG8"/>
<evidence type="ECO:0000256" key="16">
    <source>
        <dbReference type="ARBA" id="ARBA00022824"/>
    </source>
</evidence>
<dbReference type="FunFam" id="1.25.40.470:FF:000012">
    <property type="entry name" value="intraflagellar transport protein 172 homolog"/>
    <property type="match status" value="1"/>
</dbReference>
<feature type="compositionally biased region" description="Basic and acidic residues" evidence="30">
    <location>
        <begin position="752"/>
        <end position="957"/>
    </location>
</feature>
<feature type="compositionally biased region" description="Basic and acidic residues" evidence="30">
    <location>
        <begin position="1009"/>
        <end position="1018"/>
    </location>
</feature>
<dbReference type="SMART" id="SM00564">
    <property type="entry name" value="PQQ"/>
    <property type="match status" value="4"/>
</dbReference>
<evidence type="ECO:0000256" key="5">
    <source>
        <dbReference type="ARBA" id="ARBA00022473"/>
    </source>
</evidence>
<dbReference type="FunFam" id="1.25.40.470:FF:000013">
    <property type="entry name" value="intraflagellar transport protein 172 homolog"/>
    <property type="match status" value="1"/>
</dbReference>
<keyword evidence="21" id="KW-0969">Cilium</keyword>
<dbReference type="GO" id="GO:0005776">
    <property type="term" value="C:autophagosome"/>
    <property type="evidence" value="ECO:0007669"/>
    <property type="project" value="UniProtKB-SubCell"/>
</dbReference>
<evidence type="ECO:0000256" key="23">
    <source>
        <dbReference type="ARBA" id="ARBA00023180"/>
    </source>
</evidence>
<dbReference type="GO" id="GO:0042073">
    <property type="term" value="P:intraciliary transport"/>
    <property type="evidence" value="ECO:0007669"/>
    <property type="project" value="TreeGrafter"/>
</dbReference>
<feature type="compositionally biased region" description="Polar residues" evidence="30">
    <location>
        <begin position="617"/>
        <end position="626"/>
    </location>
</feature>
<dbReference type="InterPro" id="IPR036322">
    <property type="entry name" value="WD40_repeat_dom_sf"/>
</dbReference>
<keyword evidence="33" id="KW-1185">Reference proteome</keyword>
<dbReference type="Gene3D" id="3.30.1360.230">
    <property type="entry name" value="Sufu, C-terminal domain"/>
    <property type="match status" value="1"/>
</dbReference>
<feature type="region of interest" description="Disordered" evidence="30">
    <location>
        <begin position="531"/>
        <end position="1378"/>
    </location>
</feature>
<dbReference type="Proteomes" id="UP000014500">
    <property type="component" value="Unassembled WGS sequence"/>
</dbReference>
<dbReference type="GO" id="GO:0036064">
    <property type="term" value="C:ciliary basal body"/>
    <property type="evidence" value="ECO:0007669"/>
    <property type="project" value="TreeGrafter"/>
</dbReference>
<dbReference type="GO" id="GO:0003677">
    <property type="term" value="F:DNA binding"/>
    <property type="evidence" value="ECO:0007669"/>
    <property type="project" value="InterPro"/>
</dbReference>
<feature type="compositionally biased region" description="Polar residues" evidence="30">
    <location>
        <begin position="1230"/>
        <end position="1251"/>
    </location>
</feature>
<dbReference type="InterPro" id="IPR037181">
    <property type="entry name" value="SUFU_N"/>
</dbReference>
<dbReference type="HOGENOM" id="CLU_223843_0_0_1"/>
<evidence type="ECO:0000256" key="27">
    <source>
        <dbReference type="ARBA" id="ARBA00041500"/>
    </source>
</evidence>
<dbReference type="InterPro" id="IPR024314">
    <property type="entry name" value="SUFU_C"/>
</dbReference>
<keyword evidence="11" id="KW-0732">Signal</keyword>
<dbReference type="InterPro" id="IPR011990">
    <property type="entry name" value="TPR-like_helical_dom_sf"/>
</dbReference>
<keyword evidence="18" id="KW-0810">Translation regulation</keyword>
<feature type="compositionally biased region" description="Basic and acidic residues" evidence="30">
    <location>
        <begin position="1340"/>
        <end position="1351"/>
    </location>
</feature>
<dbReference type="InterPro" id="IPR002372">
    <property type="entry name" value="PQQ_rpt_dom"/>
</dbReference>
<feature type="domain" description="Protein kinase" evidence="31">
    <location>
        <begin position="3632"/>
        <end position="4063"/>
    </location>
</feature>
<feature type="compositionally biased region" description="Polar residues" evidence="30">
    <location>
        <begin position="3850"/>
        <end position="3859"/>
    </location>
</feature>
<evidence type="ECO:0000256" key="17">
    <source>
        <dbReference type="ARBA" id="ARBA00022840"/>
    </source>
</evidence>
<feature type="compositionally biased region" description="Basic and acidic residues" evidence="30">
    <location>
        <begin position="630"/>
        <end position="675"/>
    </location>
</feature>
<dbReference type="InterPro" id="IPR038489">
    <property type="entry name" value="SUFU_C_sf"/>
</dbReference>
<evidence type="ECO:0000256" key="30">
    <source>
        <dbReference type="SAM" id="MobiDB-lite"/>
    </source>
</evidence>
<keyword evidence="17 29" id="KW-0067">ATP-binding</keyword>
<dbReference type="InterPro" id="IPR017956">
    <property type="entry name" value="AT_hook_DNA-bd_motif"/>
</dbReference>
<dbReference type="FunFam" id="1.10.510.10:FF:000251">
    <property type="entry name" value="eukaryotic translation initiation factor 2-alpha kinase 3"/>
    <property type="match status" value="1"/>
</dbReference>
<evidence type="ECO:0000256" key="7">
    <source>
        <dbReference type="ARBA" id="ARBA00022553"/>
    </source>
</evidence>
<dbReference type="GO" id="GO:0030992">
    <property type="term" value="C:intraciliary transport particle B"/>
    <property type="evidence" value="ECO:0007669"/>
    <property type="project" value="TreeGrafter"/>
</dbReference>
<proteinExistence type="inferred from homology"/>
<dbReference type="SUPFAM" id="SSF50998">
    <property type="entry name" value="Quinoprotein alcohol dehydrogenase-like"/>
    <property type="match status" value="1"/>
</dbReference>
<reference evidence="33" key="1">
    <citation type="submission" date="2011-05" db="EMBL/GenBank/DDBJ databases">
        <authorList>
            <person name="Richards S.R."/>
            <person name="Qu J."/>
            <person name="Jiang H."/>
            <person name="Jhangiani S.N."/>
            <person name="Agravi P."/>
            <person name="Goodspeed R."/>
            <person name="Gross S."/>
            <person name="Mandapat C."/>
            <person name="Jackson L."/>
            <person name="Mathew T."/>
            <person name="Pu L."/>
            <person name="Thornton R."/>
            <person name="Saada N."/>
            <person name="Wilczek-Boney K.B."/>
            <person name="Lee S."/>
            <person name="Kovar C."/>
            <person name="Wu Y."/>
            <person name="Scherer S.E."/>
            <person name="Worley K.C."/>
            <person name="Muzny D.M."/>
            <person name="Gibbs R."/>
        </authorList>
    </citation>
    <scope>NUCLEOTIDE SEQUENCE</scope>
    <source>
        <strain evidence="33">Brora</strain>
    </source>
</reference>
<feature type="compositionally biased region" description="Basic and acidic residues" evidence="30">
    <location>
        <begin position="1102"/>
        <end position="1129"/>
    </location>
</feature>
<feature type="compositionally biased region" description="Low complexity" evidence="30">
    <location>
        <begin position="1055"/>
        <end position="1067"/>
    </location>
</feature>
<keyword evidence="6" id="KW-0723">Serine/threonine-protein kinase</keyword>
<dbReference type="InterPro" id="IPR011009">
    <property type="entry name" value="Kinase-like_dom_sf"/>
</dbReference>
<evidence type="ECO:0000256" key="29">
    <source>
        <dbReference type="PROSITE-ProRule" id="PRU10141"/>
    </source>
</evidence>
<dbReference type="GO" id="GO:0004674">
    <property type="term" value="F:protein serine/threonine kinase activity"/>
    <property type="evidence" value="ECO:0007669"/>
    <property type="project" value="UniProtKB-KW"/>
</dbReference>
<evidence type="ECO:0000256" key="21">
    <source>
        <dbReference type="ARBA" id="ARBA00023069"/>
    </source>
</evidence>
<dbReference type="SMART" id="SM00320">
    <property type="entry name" value="WD40"/>
    <property type="match status" value="7"/>
</dbReference>
<comment type="similarity">
    <text evidence="26">Belongs to the IFT172 family.</text>
</comment>
<dbReference type="FunFam" id="3.30.200.20:FF:000193">
    <property type="entry name" value="Eukaryotic translation initiation factor 2-alpha kinase 3"/>
    <property type="match status" value="1"/>
</dbReference>
<feature type="compositionally biased region" description="Basic and acidic residues" evidence="30">
    <location>
        <begin position="540"/>
        <end position="550"/>
    </location>
</feature>
<feature type="compositionally biased region" description="Acidic residues" evidence="30">
    <location>
        <begin position="1352"/>
        <end position="1369"/>
    </location>
</feature>
<dbReference type="SMART" id="SM00220">
    <property type="entry name" value="S_TKc"/>
    <property type="match status" value="1"/>
</dbReference>
<feature type="compositionally biased region" description="Basic and acidic residues" evidence="30">
    <location>
        <begin position="1252"/>
        <end position="1266"/>
    </location>
</feature>
<feature type="region of interest" description="Disordered" evidence="30">
    <location>
        <begin position="3836"/>
        <end position="3859"/>
    </location>
</feature>
<dbReference type="InterPro" id="IPR008271">
    <property type="entry name" value="Ser/Thr_kinase_AS"/>
</dbReference>
<keyword evidence="9" id="KW-0808">Transferase</keyword>
<dbReference type="SUPFAM" id="SSF103359">
    <property type="entry name" value="Suppressor of Fused, N-terminal domain"/>
    <property type="match status" value="1"/>
</dbReference>
<accession>T1ISG8</accession>
<dbReference type="Pfam" id="PF12470">
    <property type="entry name" value="SUFU_C"/>
    <property type="match status" value="1"/>
</dbReference>
<evidence type="ECO:0000256" key="28">
    <source>
        <dbReference type="ARBA" id="ARBA00073483"/>
    </source>
</evidence>
<feature type="compositionally biased region" description="Polar residues" evidence="30">
    <location>
        <begin position="567"/>
        <end position="601"/>
    </location>
</feature>
<evidence type="ECO:0000256" key="3">
    <source>
        <dbReference type="ARBA" id="ARBA00004419"/>
    </source>
</evidence>
<keyword evidence="13 29" id="KW-0547">Nucleotide-binding</keyword>
<keyword evidence="10" id="KW-0812">Transmembrane</keyword>
<dbReference type="PROSITE" id="PS50011">
    <property type="entry name" value="PROTEIN_KINASE_DOM"/>
    <property type="match status" value="1"/>
</dbReference>
<dbReference type="Pfam" id="PF23387">
    <property type="entry name" value="TPR_IFT80_172"/>
    <property type="match status" value="1"/>
</dbReference>
<evidence type="ECO:0000256" key="4">
    <source>
        <dbReference type="ARBA" id="ARBA00012513"/>
    </source>
</evidence>
<organism evidence="32 33">
    <name type="scientific">Strigamia maritima</name>
    <name type="common">European centipede</name>
    <name type="synonym">Geophilus maritimus</name>
    <dbReference type="NCBI Taxonomy" id="126957"/>
    <lineage>
        <taxon>Eukaryota</taxon>
        <taxon>Metazoa</taxon>
        <taxon>Ecdysozoa</taxon>
        <taxon>Arthropoda</taxon>
        <taxon>Myriapoda</taxon>
        <taxon>Chilopoda</taxon>
        <taxon>Pleurostigmophora</taxon>
        <taxon>Geophilomorpha</taxon>
        <taxon>Linotaeniidae</taxon>
        <taxon>Strigamia</taxon>
    </lineage>
</organism>
<evidence type="ECO:0000256" key="11">
    <source>
        <dbReference type="ARBA" id="ARBA00022729"/>
    </source>
</evidence>
<evidence type="ECO:0000256" key="8">
    <source>
        <dbReference type="ARBA" id="ARBA00022574"/>
    </source>
</evidence>
<feature type="compositionally biased region" description="Basic and acidic residues" evidence="30">
    <location>
        <begin position="685"/>
        <end position="744"/>
    </location>
</feature>
<evidence type="ECO:0000256" key="9">
    <source>
        <dbReference type="ARBA" id="ARBA00022679"/>
    </source>
</evidence>
<feature type="compositionally biased region" description="Basic and acidic residues" evidence="30">
    <location>
        <begin position="1278"/>
        <end position="1290"/>
    </location>
</feature>
<dbReference type="Pfam" id="PF00069">
    <property type="entry name" value="Pkinase"/>
    <property type="match status" value="2"/>
</dbReference>
<dbReference type="InterPro" id="IPR017441">
    <property type="entry name" value="Protein_kinase_ATP_BS"/>
</dbReference>
<keyword evidence="5" id="KW-0217">Developmental protein</keyword>
<keyword evidence="12" id="KW-0677">Repeat</keyword>
<evidence type="ECO:0000259" key="31">
    <source>
        <dbReference type="PROSITE" id="PS50011"/>
    </source>
</evidence>
<dbReference type="eggNOG" id="KOG1033">
    <property type="taxonomic scope" value="Eukaryota"/>
</dbReference>
<evidence type="ECO:0000256" key="18">
    <source>
        <dbReference type="ARBA" id="ARBA00022845"/>
    </source>
</evidence>
<feature type="compositionally biased region" description="Polar residues" evidence="30">
    <location>
        <begin position="1306"/>
        <end position="1318"/>
    </location>
</feature>
<dbReference type="PANTHER" id="PTHR15722:SF2">
    <property type="entry name" value="INTRAFLAGELLAR TRANSPORT PROTEIN 172 HOMOLOG"/>
    <property type="match status" value="1"/>
</dbReference>
<dbReference type="InterPro" id="IPR018391">
    <property type="entry name" value="PQQ_b-propeller_rpt"/>
</dbReference>
<dbReference type="GO" id="GO:0006417">
    <property type="term" value="P:regulation of translation"/>
    <property type="evidence" value="ECO:0007669"/>
    <property type="project" value="UniProtKB-KW"/>
</dbReference>
<keyword evidence="23" id="KW-0325">Glycoprotein</keyword>
<dbReference type="InterPro" id="IPR056168">
    <property type="entry name" value="TPR_IF140/IFT172/WDR19"/>
</dbReference>
<evidence type="ECO:0000256" key="1">
    <source>
        <dbReference type="ARBA" id="ARBA00004115"/>
    </source>
</evidence>
<dbReference type="InterPro" id="IPR056157">
    <property type="entry name" value="TPR_IFT80_172_dom"/>
</dbReference>
<dbReference type="InterPro" id="IPR020941">
    <property type="entry name" value="SUFU-like_domain"/>
</dbReference>
<sequence length="4261" mass="482293">MNDKALITVNNSSAPVHITPAGLEALYAQCRRLYPDQTNPLQVTALIKYWLGGPDPLDYISMYSSNGNPERGIPPHWHYISFGLSDLHGDGRVHEITNCDTPSGFGFELTFRLKRELEETAPPTWPATVMQALAKYVFHSENIFCAGDHISWHCPLDNSESRIQHMLTIEDPQLSTVQTPFGPVTYVQIVGVCAEELQAAQQWNGPGITELMKRIPGSGSSWLVTDMRRGESIFELDPQIQEAVDQGIALEGSNLSGVSAKCCWRKKCVKSNVTQKCDDFDGESTLQELPEISELESQQIKNALKKGLKKKCKNENVSLENSYDSNASDMTTLTPNELLQTEHLDAVHITLNLEAGFLLPLALRGRLRHGRHFTFKGVVGDVAITLLPPNVTGAFVTEDKPFAIHGPWLQILLTEEKINKMLQDFVILLKREEPGYQNLRQRVEGYVANFLEEQQWRPDLNKNQLRDSLRRSINESGMLEIGVDRIVEQVVNPKVYQVFYSEIATCMFKLLGKDLPASGSFMQKCLDNSTMDTANPEVPGEEKSNLKSESDQESLQKIIGFTDDAPASNSNVSYTQTQLSNKPTTSTSESGDSKPLDSSPTIKIEPEAEPSPPTKVSIETQTDSSLESSKIVDEKEKESKKKSDEKKEHTRKNSLESEKKKNHEKKDEKKIDKQKMNKTKHDKTKNKGTEDSSKDSKAKKVEVKSDKDKNKSSSSKLKTEKSDKSKDDASKCLKSVDKSKESASKSHKLSKHDKTSSTESENKVEKKKEHKKVEKTDKVEKGEKPKSGDSSKHKTTDESKKNIKVEKAKSEDKKAEKSEGKNGKSEKKLEVKTDKKVEVKLEKHEKKIDVKAEKTETKAINKSEKSVDKVKQKDSSKTSHLKDKSEIKREKKHFTDKPKIEEKQEKSKNKNIDKEKVKIKTEEKSKEIETKKVSDVKIKEKEAKKLSDAEIKEELKTPKTSPIKPDPPKLKSFEEKLKLKSEMKLSKRKIEHSSENKRKKVKSGTSKSFSEDPEKGDSSGEWSDVTVSSVHTSDLSDYDDHISLTDSEIDGGKGRSSAASSKSASPIKRPRGRPRKDQNLNQQELIKKKLSVYQSQIPVPSKFREPKAEPKVEPKVEPKAETEDAEPRREMRRQRKVNPRYSSDDFASIFSKGKDKLQFQQDEENEQILSDDDVKESAPKPVQRGRKSMCDNTESELPYSPRSDVSELETPSRRHSKETDRSEIMGRPSSPKSDLSSELQSPRTPESSCSTESRRRQHYDSSDLYKPRPSVRGGRRNRQSERYDDSDLYKPRSLISSSRRARGGSPNRSIDLSPASSRQEVKVSPGLSPEVRSTATTPSSDKHQDEGKESAELGDESEGNVVSSDEDANYEPAAKNPKKVDATLPAKRGRGRPRKYIYMHLKHLKTLLPPQDGAAKIAASTWAPNNAKLAVCTADRVIILFDELGERRDKFSTKPADAKYGKKSYVVKGLAFSPDSTKVAVGQTDNIVFVYKIGDDWHDKKVICNKFVQQSAITCLIWTLDGHLVFGLADGKVRIADIKSNKSSTLYGTDSYVVSLASNSNGKGILSGHADGSIVRYYLQNENAGETQGKIITHPQPPYALAWTQSSIVVGACDKKIVFYSSDGKIFQQFDYSRDDTEHEFTVAVSSPSSQSIVVGSYDRLRVFNWSPRKSVWEEAKMKQIDNLYTITSLAWKRDGSKLIAGTLCGGVELFDCSLKKTIFKNIFEITYVGVSQVIVKNLASNSRVSLKSAFGYEIDEVKILGHDRYIVSHTTNTLLLGDLHTNKLSEVQWQHTGGNEKFYFDNENVCMIFNTGELTLVEYGSNEILGSVRTEFMNPHLISVRINERRLAGIDDIKCMAYLIDLKTICIADLVSGVNLVQLGNDSKIDWLELNGTARKLLYRDKRQRLSLLDVASQVKTAILNYCSFVQWVPDSDVIVAQNRENLCIWYNIDVPERVTMFSIKGDVVDIERSEGKTEVLVNEGNHTINSYTLDEGLVEFKTALEDGDLNRAVAFLESVEMTSETETMWKTLAEMSRERYQLHIAERCYAALGDIPKARYLQELNQLAEDLSAATGVDGLNQYQVQAKLAIFNNQFKLAEEIYLRQNNLDEAMDMYQQLHKWEEAIELAEARGHPELETLKRNYFQWLIDTHQEEKAGELKEKEKDFMGAINLYMKALMPAKAARLISSEPELSNNVELIQSVATALIKGEFYERAGELYEKVNNTQRAMECYRKGSAFAKAMELARYAFPREVVQLEDEWGDHLASQKQLEAAINHYIEAGKTVKALDAAIQARQWKKAVQIIKVVDDKTSLNKYYFQLGQHFASVKDYEVMDLTAENFYTDGDMTKEAVEMYNSAGMWQKAYKLAKQFMNPQELAVMYVNQANTLEEQGKFKDAEKLYVTVSEPDLAITMYKKQRQYDNMIRLVKQYHPDLLNETHLHLAKELELENKYHQAEAHFLAAQEWKTAINMYRSVDMWEDAHRVAKAHGGVQAAKHVAFLWAKSLGGDSAVKLLNKFGLLETAIDYATESLAFDFAFDLSRTTMKNKMPEIHFKYAMYLEDEGKFNEAEAEFIKADKPKEAVLMYVHNQDWDNAQRVAETYDRDSVQDVLLGQASTAFKENDYQRAETFLLRAQRPELAIKYYKENDMWPDALRLCKEYLPHKLKQLQEEHERETSTRGTKSLDSIFSEAQEWEENGEYQRAIDKYLKLKPGASDNIQLLSKAWIKAAELAIKFLPDQAIEVVRVVGPRLKECRQYTAAAQVYLGADLIKDAIDSFITAEEWGKAKKVARELEPQLESYVDSKHKESLKTQGKVEQLADVDILAALDMYVEQGHWKKALDVAEQQNPRILQKYVALYATQLIKDEEPLTALRLFLKYGAPGNKQNFNIYRKIMLDISAMPNLDNSEAYRVWADLRDVMFDVVNNLSKNVDGSDGLPEMEKFLLIAHYYATRSACLGIKGSEKMAAKLSISLLRHTDVIPADKAFYEAGLAAKNVGWESMAFVFLNHYLDFYEAIEERSLDMLDSSDLQGTDIPFEVPLPEKPYTTEQQHEDVKEWVLSISMDQHVEQILPKDERQTYEASLVAIDSGAISPPCILTGYPVLRNKMEFRRPGKVANKEDWNKFLMSTKMSQNDDLQDVLQFVTQWCDGNASLGSLVIVSTLDGRVSAMDAKNGEVVWSLLTEPDTMLSTSISNLEIVNNGKWMRLIPSLDGGLFKFDGHSVEALPITAENLLSSSLKLADDMVISGCNENRVYGINYATGKLLYSCKSSGCKTFKPPNDEDDVIVIRRRTHIIRAVDPKTGIERWNYSVGQHEVAFIESQNHRCSSEAVDDGSDGENSDQSFYENLRVKFVPPDGKVIGVSLLQNDQNDVVWQNDLTSPVIDAWSLHDNYLEQMDLLSTVHLPNDFQLDERTDLSATLYIGMHEKQLYIKQSKSMLKRVANAIHQQSKDEYSYPRINWKPYLVTAISRTPIITGNGNDNNLVSYKPHHGIESTALIIRQDGEYPYDGGFYIFPEETLIETNLIITNKSEFKDDQTMPVVVVIVSLTYWWKELAFFAIIFLYLNYQITRFVWKKRQKLESNNNIISDNNQMKAFAALAQIGVSPVIQNFSIEELVKSDNELSHSKSEEFVSRYLADFEPILCLGRGGFGVVFQARNKIDECDYAIKRICLPNRDEAREKVMREVKALAKLDHIGIVRYYNAWVESPPVGWQWNEKALTTTVSNCVTSESSDISAHPSIHSKNQSADVDKASTAQKSHFFQTGSFEFSIGDNADENGDINSFLAGKNFIDEDSRSERNGDINSDWLPFNNFKSDDTTDDSFIVFEESGCDIKSNVEAESISQKTISASGDKRSRSRPNSFSSQLILPEQKQQVPRMYLHIQTQLCKKENLKDWLNINTAPREKIQILDFFDQIVSAVEYVHTQGLMHRDLKPSNIFFAMDGTIKVGDFGLVATMAEGEDKHTPCADGPINRHTDKVGTQLYMSPEQIAGKVYSHKVDIFSLGLIFFELLTPFGTQMERLKVLLDVKAGRFPSNFIKERSEESEFVLQMLSLNPETRPSARKFSETERWNLIKDIKDLVNYRNAFSRNSTDRASTGTLKQPRLPGSEKFRFSQALFVADNNVRPISYTRKSDSLDSYSRVSRHSKRKPILPISKNTSHVLNNTNAELSAETIDFIRNETSNLTNLCKRYIERQTDEIQSDGWSCSSSEQSVEGHSLTLNKKSDGLSSFATIKSSRLRSRPPMFDSTSPTCSLSSNDDDVWVLRTNVSR</sequence>
<feature type="compositionally biased region" description="Basic and acidic residues" evidence="30">
    <location>
        <begin position="966"/>
        <end position="985"/>
    </location>
</feature>
<dbReference type="Pfam" id="PF13360">
    <property type="entry name" value="PQQ_2"/>
    <property type="match status" value="1"/>
</dbReference>
<dbReference type="GO" id="GO:0005930">
    <property type="term" value="C:axoneme"/>
    <property type="evidence" value="ECO:0007669"/>
    <property type="project" value="TreeGrafter"/>
</dbReference>
<dbReference type="GO" id="GO:0005524">
    <property type="term" value="F:ATP binding"/>
    <property type="evidence" value="ECO:0007669"/>
    <property type="project" value="UniProtKB-UniRule"/>
</dbReference>
<dbReference type="FunFam" id="1.25.40.470:FF:000008">
    <property type="entry name" value="Intraflagellar transport protein 172 homolog"/>
    <property type="match status" value="1"/>
</dbReference>
<dbReference type="SUPFAM" id="SSF56112">
    <property type="entry name" value="Protein kinase-like (PK-like)"/>
    <property type="match status" value="1"/>
</dbReference>
<evidence type="ECO:0000256" key="6">
    <source>
        <dbReference type="ARBA" id="ARBA00022527"/>
    </source>
</evidence>
<dbReference type="eggNOG" id="KOG3616">
    <property type="taxonomic scope" value="Eukaryota"/>
</dbReference>
<keyword evidence="7" id="KW-0597">Phosphoprotein</keyword>
<evidence type="ECO:0000256" key="15">
    <source>
        <dbReference type="ARBA" id="ARBA00022803"/>
    </source>
</evidence>
<keyword evidence="8" id="KW-0853">WD repeat</keyword>
<dbReference type="InterPro" id="IPR015943">
    <property type="entry name" value="WD40/YVTN_repeat-like_dom_sf"/>
</dbReference>
<dbReference type="GO" id="GO:0006986">
    <property type="term" value="P:response to unfolded protein"/>
    <property type="evidence" value="ECO:0007669"/>
    <property type="project" value="UniProtKB-KW"/>
</dbReference>
<dbReference type="PROSITE" id="PS00107">
    <property type="entry name" value="PROTEIN_KINASE_ATP"/>
    <property type="match status" value="1"/>
</dbReference>
<dbReference type="FunFam" id="2.130.10.10:FF:002910">
    <property type="entry name" value="Predicted protein"/>
    <property type="match status" value="1"/>
</dbReference>
<dbReference type="SMART" id="SM00384">
    <property type="entry name" value="AT_hook"/>
    <property type="match status" value="3"/>
</dbReference>
<name>T1ISG8_STRMM</name>
<keyword evidence="16" id="KW-0256">Endoplasmic reticulum</keyword>
<evidence type="ECO:0000256" key="20">
    <source>
        <dbReference type="ARBA" id="ARBA00023016"/>
    </source>
</evidence>
<evidence type="ECO:0000256" key="12">
    <source>
        <dbReference type="ARBA" id="ARBA00022737"/>
    </source>
</evidence>
<dbReference type="GO" id="GO:0034976">
    <property type="term" value="P:response to endoplasmic reticulum stress"/>
    <property type="evidence" value="ECO:0007669"/>
    <property type="project" value="UniProtKB-ARBA"/>
</dbReference>
<dbReference type="Gene3D" id="1.25.40.470">
    <property type="match status" value="3"/>
</dbReference>
<reference evidence="32" key="2">
    <citation type="submission" date="2015-02" db="UniProtKB">
        <authorList>
            <consortium name="EnsemblMetazoa"/>
        </authorList>
    </citation>
    <scope>IDENTIFICATION</scope>
</reference>
<evidence type="ECO:0000256" key="19">
    <source>
        <dbReference type="ARBA" id="ARBA00022989"/>
    </source>
</evidence>
<dbReference type="Pfam" id="PF05076">
    <property type="entry name" value="SUFU"/>
    <property type="match status" value="1"/>
</dbReference>
<dbReference type="SUPFAM" id="SSF50978">
    <property type="entry name" value="WD40 repeat-like"/>
    <property type="match status" value="1"/>
</dbReference>
<dbReference type="SUPFAM" id="SSF82171">
    <property type="entry name" value="DPP6 N-terminal domain-like"/>
    <property type="match status" value="1"/>
</dbReference>
<feature type="compositionally biased region" description="Acidic residues" evidence="30">
    <location>
        <begin position="1161"/>
        <end position="1174"/>
    </location>
</feature>
<evidence type="ECO:0000256" key="24">
    <source>
        <dbReference type="ARBA" id="ARBA00023230"/>
    </source>
</evidence>
<dbReference type="GO" id="GO:0005789">
    <property type="term" value="C:endoplasmic reticulum membrane"/>
    <property type="evidence" value="ECO:0007669"/>
    <property type="project" value="UniProtKB-SubCell"/>
</dbReference>
<protein>
    <recommendedName>
        <fullName evidence="28">Intraflagellar transport protein 172 homolog</fullName>
        <ecNumber evidence="4">2.7.11.1</ecNumber>
    </recommendedName>
    <alternativeName>
        <fullName evidence="27">PRKR-like endoplasmic reticulum kinase</fullName>
    </alternativeName>
</protein>
<evidence type="ECO:0000256" key="2">
    <source>
        <dbReference type="ARBA" id="ARBA00004138"/>
    </source>
</evidence>